<reference evidence="2 3" key="1">
    <citation type="submission" date="2023-01" db="EMBL/GenBank/DDBJ databases">
        <title>Analysis of 21 Apiospora genomes using comparative genomics revels a genus with tremendous synthesis potential of carbohydrate active enzymes and secondary metabolites.</title>
        <authorList>
            <person name="Sorensen T."/>
        </authorList>
    </citation>
    <scope>NUCLEOTIDE SEQUENCE [LARGE SCALE GENOMIC DNA]</scope>
    <source>
        <strain evidence="2 3">CBS 114990</strain>
    </source>
</reference>
<keyword evidence="3" id="KW-1185">Reference proteome</keyword>
<comment type="caution">
    <text evidence="2">The sequence shown here is derived from an EMBL/GenBank/DDBJ whole genome shotgun (WGS) entry which is preliminary data.</text>
</comment>
<evidence type="ECO:0000313" key="3">
    <source>
        <dbReference type="Proteomes" id="UP001433268"/>
    </source>
</evidence>
<dbReference type="Proteomes" id="UP001433268">
    <property type="component" value="Unassembled WGS sequence"/>
</dbReference>
<evidence type="ECO:0000313" key="2">
    <source>
        <dbReference type="EMBL" id="KAK8093369.1"/>
    </source>
</evidence>
<feature type="transmembrane region" description="Helical" evidence="1">
    <location>
        <begin position="91"/>
        <end position="112"/>
    </location>
</feature>
<accession>A0ABR1X9M6</accession>
<name>A0ABR1X9M6_9PEZI</name>
<keyword evidence="1" id="KW-0472">Membrane</keyword>
<gene>
    <name evidence="2" type="ORF">PG997_000054</name>
</gene>
<organism evidence="2 3">
    <name type="scientific">Apiospora hydei</name>
    <dbReference type="NCBI Taxonomy" id="1337664"/>
    <lineage>
        <taxon>Eukaryota</taxon>
        <taxon>Fungi</taxon>
        <taxon>Dikarya</taxon>
        <taxon>Ascomycota</taxon>
        <taxon>Pezizomycotina</taxon>
        <taxon>Sordariomycetes</taxon>
        <taxon>Xylariomycetidae</taxon>
        <taxon>Amphisphaeriales</taxon>
        <taxon>Apiosporaceae</taxon>
        <taxon>Apiospora</taxon>
    </lineage>
</organism>
<proteinExistence type="predicted"/>
<evidence type="ECO:0000256" key="1">
    <source>
        <dbReference type="SAM" id="Phobius"/>
    </source>
</evidence>
<feature type="transmembrane region" description="Helical" evidence="1">
    <location>
        <begin position="147"/>
        <end position="166"/>
    </location>
</feature>
<keyword evidence="1" id="KW-0812">Transmembrane</keyword>
<dbReference type="EMBL" id="JAQQWN010000002">
    <property type="protein sequence ID" value="KAK8093369.1"/>
    <property type="molecule type" value="Genomic_DNA"/>
</dbReference>
<protein>
    <submittedName>
        <fullName evidence="2">Uncharacterized protein</fullName>
    </submittedName>
</protein>
<sequence>MASNNSDKNTKAASSRDDVERGIVAPVQDPEYTINDIYFLLLGLPFSFLASFGLRHWMDIPNHRDLPSLDHEAEHQKISQKRYADQPRQKLNFVFQFGAVIALTIRLCRFCWRHKWDLPVWVTPEIGGFVSAHALRWASGRDNVVDAYTYFMPWTYLGTLVVYVVFRLRQPEQLRKLH</sequence>
<dbReference type="RefSeq" id="XP_066674142.1">
    <property type="nucleotide sequence ID" value="XM_066804369.1"/>
</dbReference>
<feature type="transmembrane region" description="Helical" evidence="1">
    <location>
        <begin position="37"/>
        <end position="54"/>
    </location>
</feature>
<dbReference type="GeneID" id="92037429"/>
<keyword evidence="1" id="KW-1133">Transmembrane helix</keyword>